<dbReference type="Proteomes" id="UP000188879">
    <property type="component" value="Unassembled WGS sequence"/>
</dbReference>
<keyword evidence="2" id="KW-0472">Membrane</keyword>
<feature type="region of interest" description="Disordered" evidence="1">
    <location>
        <begin position="1"/>
        <end position="24"/>
    </location>
</feature>
<evidence type="ECO:0000313" key="4">
    <source>
        <dbReference type="Proteomes" id="UP000188879"/>
    </source>
</evidence>
<keyword evidence="2" id="KW-1133">Transmembrane helix</keyword>
<feature type="transmembrane region" description="Helical" evidence="2">
    <location>
        <begin position="468"/>
        <end position="486"/>
    </location>
</feature>
<reference evidence="3" key="1">
    <citation type="submission" date="2016-10" db="EMBL/GenBank/DDBJ databases">
        <title>Draft Genome sequence of Roseomonas sp. strain M3.</title>
        <authorList>
            <person name="Subhash Y."/>
            <person name="Lee S."/>
        </authorList>
    </citation>
    <scope>NUCLEOTIDE SEQUENCE [LARGE SCALE GENOMIC DNA]</scope>
    <source>
        <strain evidence="3">M3</strain>
    </source>
</reference>
<feature type="transmembrane region" description="Helical" evidence="2">
    <location>
        <begin position="57"/>
        <end position="74"/>
    </location>
</feature>
<keyword evidence="4" id="KW-1185">Reference proteome</keyword>
<dbReference type="RefSeq" id="WP_076956153.1">
    <property type="nucleotide sequence ID" value="NZ_MLCO01000027.1"/>
</dbReference>
<sequence>MNEPRLTAAALSRPAGDAAHRRRAGWPGGRPGLLAVLVLLALAQFAAWRAAGVQSPGFPLAAALLGTLAGYAALRGPGGLRTGAIIGLFLLAQGLSSLLMASAWHGHAALPTLPWLAAQAAASLLLLHRARLIAEAMAPRSFARRVPALAGALLRPLPKVSLHLPVADAPLPALRATLESLAELDYPALEVLVVDASDAPGHWEPVAEHVARLSPRFRFFHIGACPEAARGFALRETAPEALLVGLVEPGAAVDSDWLRRCLPLFLGHQGLGFVQAGSAAPTVHDALAERLAYAAEPQSWPLPRQAANEQMAVTLQGSLSLVRADALRLAGGWDLAAPDQPAELGLRLLRQGWEALDLPDSMGHAAPRAEAAPGLLQRLARHADVLFSLRHRGLTPGQRRHLLAPAGAALTEALWLGMALLGTGATLGMLAARQLGQAPVMPFAAVALLLPLAAMLPALLLAPRGHRALAIVAALALMPARGAEVWRVATAWQTRRPPLPAGSLAAMLGMLALISLPAAPLWSAVLLGFALPDAAGWLVGRKLRPQSPADWA</sequence>
<dbReference type="InterPro" id="IPR029044">
    <property type="entry name" value="Nucleotide-diphossugar_trans"/>
</dbReference>
<accession>A0A1V2H6A1</accession>
<feature type="transmembrane region" description="Helical" evidence="2">
    <location>
        <begin position="31"/>
        <end position="51"/>
    </location>
</feature>
<feature type="transmembrane region" description="Helical" evidence="2">
    <location>
        <begin position="86"/>
        <end position="106"/>
    </location>
</feature>
<feature type="transmembrane region" description="Helical" evidence="2">
    <location>
        <begin position="402"/>
        <end position="421"/>
    </location>
</feature>
<feature type="transmembrane region" description="Helical" evidence="2">
    <location>
        <begin position="441"/>
        <end position="461"/>
    </location>
</feature>
<dbReference type="Gene3D" id="3.90.550.10">
    <property type="entry name" value="Spore Coat Polysaccharide Biosynthesis Protein SpsA, Chain A"/>
    <property type="match status" value="1"/>
</dbReference>
<dbReference type="AlphaFoldDB" id="A0A1V2H6A1"/>
<feature type="transmembrane region" description="Helical" evidence="2">
    <location>
        <begin position="506"/>
        <end position="531"/>
    </location>
</feature>
<evidence type="ECO:0000256" key="1">
    <source>
        <dbReference type="SAM" id="MobiDB-lite"/>
    </source>
</evidence>
<gene>
    <name evidence="3" type="ORF">BKE38_04310</name>
</gene>
<organism evidence="3 4">
    <name type="scientific">Teichococcus deserti</name>
    <dbReference type="NCBI Taxonomy" id="1817963"/>
    <lineage>
        <taxon>Bacteria</taxon>
        <taxon>Pseudomonadati</taxon>
        <taxon>Pseudomonadota</taxon>
        <taxon>Alphaproteobacteria</taxon>
        <taxon>Acetobacterales</taxon>
        <taxon>Roseomonadaceae</taxon>
        <taxon>Roseomonas</taxon>
    </lineage>
</organism>
<proteinExistence type="predicted"/>
<dbReference type="SUPFAM" id="SSF53448">
    <property type="entry name" value="Nucleotide-diphospho-sugar transferases"/>
    <property type="match status" value="1"/>
</dbReference>
<evidence type="ECO:0000256" key="2">
    <source>
        <dbReference type="SAM" id="Phobius"/>
    </source>
</evidence>
<evidence type="ECO:0000313" key="3">
    <source>
        <dbReference type="EMBL" id="ONG57277.1"/>
    </source>
</evidence>
<name>A0A1V2H6A1_9PROT</name>
<dbReference type="EMBL" id="MLCO01000027">
    <property type="protein sequence ID" value="ONG57277.1"/>
    <property type="molecule type" value="Genomic_DNA"/>
</dbReference>
<protein>
    <submittedName>
        <fullName evidence="3">Uncharacterized protein</fullName>
    </submittedName>
</protein>
<feature type="transmembrane region" description="Helical" evidence="2">
    <location>
        <begin position="112"/>
        <end position="130"/>
    </location>
</feature>
<comment type="caution">
    <text evidence="3">The sequence shown here is derived from an EMBL/GenBank/DDBJ whole genome shotgun (WGS) entry which is preliminary data.</text>
</comment>
<dbReference type="Pfam" id="PF13641">
    <property type="entry name" value="Glyco_tranf_2_3"/>
    <property type="match status" value="1"/>
</dbReference>
<keyword evidence="2" id="KW-0812">Transmembrane</keyword>